<accession>A0A1H4CN13</accession>
<proteinExistence type="predicted"/>
<reference evidence="2 3" key="1">
    <citation type="submission" date="2016-10" db="EMBL/GenBank/DDBJ databases">
        <authorList>
            <person name="de Groot N.N."/>
        </authorList>
    </citation>
    <scope>NUCLEOTIDE SEQUENCE [LARGE SCALE GENOMIC DNA]</scope>
    <source>
        <strain evidence="2 3">DSM 15345</strain>
    </source>
</reference>
<dbReference type="Proteomes" id="UP000198703">
    <property type="component" value="Unassembled WGS sequence"/>
</dbReference>
<dbReference type="OrthoDB" id="5973611at2"/>
<dbReference type="RefSeq" id="WP_093254123.1">
    <property type="nucleotide sequence ID" value="NZ_FNQM01000007.1"/>
</dbReference>
<evidence type="ECO:0000313" key="2">
    <source>
        <dbReference type="EMBL" id="SEA61713.1"/>
    </source>
</evidence>
<keyword evidence="3" id="KW-1185">Reference proteome</keyword>
<name>A0A1H4CN13_9RHOB</name>
<keyword evidence="1" id="KW-0732">Signal</keyword>
<evidence type="ECO:0000313" key="3">
    <source>
        <dbReference type="Proteomes" id="UP000198703"/>
    </source>
</evidence>
<gene>
    <name evidence="2" type="ORF">SAMN05444370_107154</name>
</gene>
<protein>
    <submittedName>
        <fullName evidence="2">Uncharacterized protein</fullName>
    </submittedName>
</protein>
<evidence type="ECO:0000256" key="1">
    <source>
        <dbReference type="SAM" id="SignalP"/>
    </source>
</evidence>
<feature type="chain" id="PRO_5011621964" evidence="1">
    <location>
        <begin position="24"/>
        <end position="719"/>
    </location>
</feature>
<dbReference type="STRING" id="89524.SAMN05444370_107154"/>
<feature type="signal peptide" evidence="1">
    <location>
        <begin position="1"/>
        <end position="23"/>
    </location>
</feature>
<dbReference type="AlphaFoldDB" id="A0A1H4CN13"/>
<dbReference type="EMBL" id="FNQM01000007">
    <property type="protein sequence ID" value="SEA61713.1"/>
    <property type="molecule type" value="Genomic_DNA"/>
</dbReference>
<organism evidence="2 3">
    <name type="scientific">Rubrimonas cliftonensis</name>
    <dbReference type="NCBI Taxonomy" id="89524"/>
    <lineage>
        <taxon>Bacteria</taxon>
        <taxon>Pseudomonadati</taxon>
        <taxon>Pseudomonadota</taxon>
        <taxon>Alphaproteobacteria</taxon>
        <taxon>Rhodobacterales</taxon>
        <taxon>Paracoccaceae</taxon>
        <taxon>Rubrimonas</taxon>
    </lineage>
</organism>
<sequence length="719" mass="71370">MPSLKHALSAAVCGALGASAAPAQTLALPGGFSPDPQSLPLAAEAPGAGGVAADTLVRGCPGYLGEAPDGAVTISGALYPLRLRASGEGLAALVIAEPGGLHRCAAASDDGEAVTRLDRPSDGEHLLWLAAASREDAVTATVQISELDFALSGPAIADALGVGALPLDAPPLSGRHDLPTEGALVVATTAGGDVPAARFDGFCSGAIDAAQPQLVVDLAAPADFLRIAASSSVEATLLVVTPDGEALCNDDADGVDPAVVAAPAPAGPWRIWAGAWGDARAPAVVTVSREPPAPEAPLALGLDAPPAAGRFTPPLEGTLRVAVTAGGDAPASSVDPSCSGAIDAARPQVVIALDADAPALAFAVESGGDATLLVVGPDGATLCNDDADGVNPRIVAAPAAAGEWRVWVGLWSDAPAPATLAVAFDPGEIAPAAAPNVFAGRDVASAAEALEILMTESDLGDALAFEGIEETGPTGFILSGVRLADPGLADVDQGAGLLAIERIVVSDVDLAGLSTDAGPASFAISLEGVDYAALVRVASRDGGPGLPRLDGVETISMSAALATAEGGARGRLVRASVDVPGKMRLALSMTADLPESDGPSDPLEASMQALEFTFDDAGFFGAMIAAQARAAGEEPAAHVEGLRTILAQIFADAAPGDPRAALRDALDARLADPDRHGVLRVRLTAPEGLKGDDIAAALAGAAPAFEIDADFTPAPQTSP</sequence>